<comment type="caution">
    <text evidence="3">The sequence shown here is derived from an EMBL/GenBank/DDBJ whole genome shotgun (WGS) entry which is preliminary data.</text>
</comment>
<reference evidence="3" key="1">
    <citation type="submission" date="2021-11" db="EMBL/GenBank/DDBJ databases">
        <title>A Novel Adlercreutzia Species, isolated from a Allomyrina dichotoma larva feces.</title>
        <authorList>
            <person name="Suh M.K."/>
        </authorList>
    </citation>
    <scope>NUCLEOTIDE SEQUENCE</scope>
    <source>
        <strain evidence="3">JBNU-10</strain>
    </source>
</reference>
<evidence type="ECO:0000259" key="2">
    <source>
        <dbReference type="Pfam" id="PF02754"/>
    </source>
</evidence>
<name>A0ABS9WFH5_9ACTN</name>
<gene>
    <name evidence="3" type="ORF">LPT13_04515</name>
</gene>
<dbReference type="Proteomes" id="UP001430755">
    <property type="component" value="Unassembled WGS sequence"/>
</dbReference>
<evidence type="ECO:0000313" key="3">
    <source>
        <dbReference type="EMBL" id="MCI2241618.1"/>
    </source>
</evidence>
<organism evidence="3 4">
    <name type="scientific">Adlercreutzia faecimuris</name>
    <dbReference type="NCBI Taxonomy" id="2897341"/>
    <lineage>
        <taxon>Bacteria</taxon>
        <taxon>Bacillati</taxon>
        <taxon>Actinomycetota</taxon>
        <taxon>Coriobacteriia</taxon>
        <taxon>Eggerthellales</taxon>
        <taxon>Eggerthellaceae</taxon>
        <taxon>Adlercreutzia</taxon>
    </lineage>
</organism>
<dbReference type="InterPro" id="IPR004017">
    <property type="entry name" value="Cys_rich_dom"/>
</dbReference>
<accession>A0ABS9WFH5</accession>
<evidence type="ECO:0000256" key="1">
    <source>
        <dbReference type="SAM" id="MobiDB-lite"/>
    </source>
</evidence>
<feature type="domain" description="Cysteine-rich" evidence="2">
    <location>
        <begin position="40"/>
        <end position="121"/>
    </location>
</feature>
<proteinExistence type="predicted"/>
<sequence length="350" mass="36153">MEEYVLEDALTGATVAFDAATGEARLASPGTGELAACPSVFFPGCSLINYALPLVMAVYDTLLEAGSVDGASLLCCGKILSYEPDGDAVRASFEEELRAHVAAAGVGRIVAACPNCAAALRGALAADGATAAVEVVALPAELARLGYRVDAEAAARLVGAEGRPARLAAHDSCPDRDRGEFADGMRALLPEGLCVEPAHSRSRSLCCGSLLRAAGKFEAADKMAVRNGEEAVEAGADALVTACLSCAFQLNMAQAAVPALHFLELLYDWRVDWASVGAWMKLRFLFGETLGVAGAEGGRAFVGLEAGGEPTVADEAAVEASEDDRALSGAEEDARHDVTMSNEDVEVLGE</sequence>
<feature type="region of interest" description="Disordered" evidence="1">
    <location>
        <begin position="312"/>
        <end position="350"/>
    </location>
</feature>
<feature type="domain" description="Cysteine-rich" evidence="2">
    <location>
        <begin position="168"/>
        <end position="250"/>
    </location>
</feature>
<dbReference type="RefSeq" id="WP_242163944.1">
    <property type="nucleotide sequence ID" value="NZ_JAJMLW010000001.1"/>
</dbReference>
<keyword evidence="4" id="KW-1185">Reference proteome</keyword>
<dbReference type="Pfam" id="PF02754">
    <property type="entry name" value="CCG"/>
    <property type="match status" value="2"/>
</dbReference>
<dbReference type="EMBL" id="JAJMLW010000001">
    <property type="protein sequence ID" value="MCI2241618.1"/>
    <property type="molecule type" value="Genomic_DNA"/>
</dbReference>
<evidence type="ECO:0000313" key="4">
    <source>
        <dbReference type="Proteomes" id="UP001430755"/>
    </source>
</evidence>
<protein>
    <submittedName>
        <fullName evidence="3">(Fe-S)-binding protein</fullName>
    </submittedName>
</protein>